<protein>
    <submittedName>
        <fullName evidence="1">Uncharacterized protein</fullName>
    </submittedName>
</protein>
<sequence>MKEDLTGYAKYYQRVLDLGVNGYKTVAGGTGLGKTHGVIECIKANKSDHKFIYVSHRHNLLEEMANSLQEIGIGYCYLRNDSDTIKSILEINNGLEKLTDLLEDEMFKEYITYTRSNSNDKWKYSLDNCKKHIYRAKQILTIQSKSNLDLLDALDPDDAFRKESSSILSFFKGVFFELAEINSYLNRRNQGNRYSKFEFNTGDRFELLTRHPVIFQLFPYWSFETDEKIPVLLITIQKLFSGFFNGSKNVNVYKLKDKVFFLDEFEFLEPVLLDKIIEESKLDNPFVFIAYFYHNISIKRLDENYLGDHPSIRSQIDEIWKKIDDLKRKSSFPDIRFFGVKDPKVIKSFVGSGLYQSNYTSIDQPIYLEIDQNLQRYWLTGSRSPASPTTFNLMKSIKLITNEILQFYLQLKTDNDKLYAELVEDAYEKTDYIAHLNRLSFFSVMPPRRRNSKRGYRINNFSYLYQRGYVLYVLDKPPTQAEPNEVLLNFFMVNSSPERCLLGLIQKNVVFGLSATATLTRYLEHFNLGWIKEEVNFEADDSILFMEIDEVDKSIINSLSDEKAMKRKNFVELSIANKKCREPFSSIAKKLKEDSKFVSISPNHDYHVERLLLFFNTLDWIVQNPLSERKRETIDSHIVFFNSLRQIRAFMESKKELTPNFKVNSKGKHHYNISYFDQSLCIILLDSKAHKYYFDSSESKSEYNSLFSLSHPTLLITQYPSANNGVNLQYGRKIGTRFIMEDYQSIHLLEAPHFYFSSGSNRSENEIKSDIWKLAQLVLAKKISPIDFNRKIKGIMNNSNDLNKVYKDSTDYTLNQVAKIIQALGRIERVRDRKVGLQRGRISESVLNIFNRYFHNSEIQPVITESLSFFSNFVQLFFSEIRKFTKEKRDKNDIERPSKILIEDKMCKGSLSKLVNSIRQIQDDELFGEAARNFIENWRELRKSALRFDFKSHRIKNCHGTFFSEKIYKNSKISWNPMNGKVCKYDTLDPEEQLLNWDFNLHFRHVKQHGEVRNYFHLQGYELEFIDHLNFQFFTPSFFKQIYLGALGEEATKAIFLSQKSNEGESLFEVVNTEEVNLNLFEIVDFVVPKLNWFVDAKFFSEQNMVQGSITQKVKEASTKKIEKIRSIDPKSKLVLINANSAQTGNISHFDKNFNVAHTKDSDIIVFPSLSQLKELFELWKQ</sequence>
<keyword evidence="2" id="KW-1185">Reference proteome</keyword>
<dbReference type="STRING" id="692418.SAMN04488029_2693"/>
<dbReference type="Proteomes" id="UP000192472">
    <property type="component" value="Unassembled WGS sequence"/>
</dbReference>
<reference evidence="1 2" key="1">
    <citation type="submission" date="2017-04" db="EMBL/GenBank/DDBJ databases">
        <authorList>
            <person name="Afonso C.L."/>
            <person name="Miller P.J."/>
            <person name="Scott M.A."/>
            <person name="Spackman E."/>
            <person name="Goraichik I."/>
            <person name="Dimitrov K.M."/>
            <person name="Suarez D.L."/>
            <person name="Swayne D.E."/>
        </authorList>
    </citation>
    <scope>NUCLEOTIDE SEQUENCE [LARGE SCALE GENOMIC DNA]</scope>
    <source>
        <strain evidence="1 2">DSM 26133</strain>
    </source>
</reference>
<name>A0A1W2GIF2_REIFA</name>
<evidence type="ECO:0000313" key="1">
    <source>
        <dbReference type="EMBL" id="SMD36066.1"/>
    </source>
</evidence>
<evidence type="ECO:0000313" key="2">
    <source>
        <dbReference type="Proteomes" id="UP000192472"/>
    </source>
</evidence>
<gene>
    <name evidence="1" type="ORF">SAMN04488029_2693</name>
</gene>
<proteinExistence type="predicted"/>
<organism evidence="1 2">
    <name type="scientific">Reichenbachiella faecimaris</name>
    <dbReference type="NCBI Taxonomy" id="692418"/>
    <lineage>
        <taxon>Bacteria</taxon>
        <taxon>Pseudomonadati</taxon>
        <taxon>Bacteroidota</taxon>
        <taxon>Cytophagia</taxon>
        <taxon>Cytophagales</taxon>
        <taxon>Reichenbachiellaceae</taxon>
        <taxon>Reichenbachiella</taxon>
    </lineage>
</organism>
<dbReference type="AlphaFoldDB" id="A0A1W2GIF2"/>
<accession>A0A1W2GIF2</accession>
<dbReference type="EMBL" id="FWYF01000003">
    <property type="protein sequence ID" value="SMD36066.1"/>
    <property type="molecule type" value="Genomic_DNA"/>
</dbReference>